<dbReference type="PANTHER" id="PTHR43820:SF8">
    <property type="entry name" value="ABC TRANSPORTER SUBSTRATE-BINDING PROTEIN"/>
    <property type="match status" value="1"/>
</dbReference>
<dbReference type="Pfam" id="PF00005">
    <property type="entry name" value="ABC_tran"/>
    <property type="match status" value="1"/>
</dbReference>
<reference evidence="7" key="1">
    <citation type="journal article" date="2014" name="Int. J. Syst. Evol. Microbiol.">
        <title>Complete genome sequence of Corynebacterium casei LMG S-19264T (=DSM 44701T), isolated from a smear-ripened cheese.</title>
        <authorList>
            <consortium name="US DOE Joint Genome Institute (JGI-PGF)"/>
            <person name="Walter F."/>
            <person name="Albersmeier A."/>
            <person name="Kalinowski J."/>
            <person name="Ruckert C."/>
        </authorList>
    </citation>
    <scope>NUCLEOTIDE SEQUENCE</scope>
    <source>
        <strain evidence="7">CGMCC 1.12919</strain>
    </source>
</reference>
<name>A0A916TYK7_9HYPH</name>
<evidence type="ECO:0000256" key="4">
    <source>
        <dbReference type="ARBA" id="ARBA00022840"/>
    </source>
</evidence>
<evidence type="ECO:0000256" key="2">
    <source>
        <dbReference type="ARBA" id="ARBA00022448"/>
    </source>
</evidence>
<gene>
    <name evidence="7" type="ORF">GCM10010994_09810</name>
</gene>
<dbReference type="PROSITE" id="PS00211">
    <property type="entry name" value="ABC_TRANSPORTER_1"/>
    <property type="match status" value="1"/>
</dbReference>
<comment type="caution">
    <text evidence="7">The sequence shown here is derived from an EMBL/GenBank/DDBJ whole genome shotgun (WGS) entry which is preliminary data.</text>
</comment>
<dbReference type="GO" id="GO:0016887">
    <property type="term" value="F:ATP hydrolysis activity"/>
    <property type="evidence" value="ECO:0007669"/>
    <property type="project" value="InterPro"/>
</dbReference>
<evidence type="ECO:0000256" key="3">
    <source>
        <dbReference type="ARBA" id="ARBA00022741"/>
    </source>
</evidence>
<evidence type="ECO:0000313" key="8">
    <source>
        <dbReference type="Proteomes" id="UP000637002"/>
    </source>
</evidence>
<protein>
    <submittedName>
        <fullName evidence="7">ABC transporter ATP-binding protein</fullName>
    </submittedName>
</protein>
<dbReference type="InterPro" id="IPR003439">
    <property type="entry name" value="ABC_transporter-like_ATP-bd"/>
</dbReference>
<evidence type="ECO:0000256" key="5">
    <source>
        <dbReference type="ARBA" id="ARBA00022970"/>
    </source>
</evidence>
<dbReference type="SMART" id="SM00382">
    <property type="entry name" value="AAA"/>
    <property type="match status" value="1"/>
</dbReference>
<dbReference type="PANTHER" id="PTHR43820">
    <property type="entry name" value="HIGH-AFFINITY BRANCHED-CHAIN AMINO ACID TRANSPORT ATP-BINDING PROTEIN LIVF"/>
    <property type="match status" value="1"/>
</dbReference>
<keyword evidence="2" id="KW-0813">Transport</keyword>
<feature type="domain" description="ABC transporter" evidence="6">
    <location>
        <begin position="15"/>
        <end position="254"/>
    </location>
</feature>
<dbReference type="InterPro" id="IPR052156">
    <property type="entry name" value="BCAA_Transport_ATP-bd_LivF"/>
</dbReference>
<dbReference type="GO" id="GO:0005524">
    <property type="term" value="F:ATP binding"/>
    <property type="evidence" value="ECO:0007669"/>
    <property type="project" value="UniProtKB-KW"/>
</dbReference>
<dbReference type="InterPro" id="IPR017871">
    <property type="entry name" value="ABC_transporter-like_CS"/>
</dbReference>
<dbReference type="PROSITE" id="PS50893">
    <property type="entry name" value="ABC_TRANSPORTER_2"/>
    <property type="match status" value="1"/>
</dbReference>
<reference evidence="7" key="2">
    <citation type="submission" date="2020-09" db="EMBL/GenBank/DDBJ databases">
        <authorList>
            <person name="Sun Q."/>
            <person name="Zhou Y."/>
        </authorList>
    </citation>
    <scope>NUCLEOTIDE SEQUENCE</scope>
    <source>
        <strain evidence="7">CGMCC 1.12919</strain>
    </source>
</reference>
<organism evidence="7 8">
    <name type="scientific">Chelatococcus reniformis</name>
    <dbReference type="NCBI Taxonomy" id="1494448"/>
    <lineage>
        <taxon>Bacteria</taxon>
        <taxon>Pseudomonadati</taxon>
        <taxon>Pseudomonadota</taxon>
        <taxon>Alphaproteobacteria</taxon>
        <taxon>Hyphomicrobiales</taxon>
        <taxon>Chelatococcaceae</taxon>
        <taxon>Chelatococcus</taxon>
    </lineage>
</organism>
<dbReference type="AlphaFoldDB" id="A0A916TYK7"/>
<accession>A0A916TYK7</accession>
<dbReference type="CDD" id="cd03224">
    <property type="entry name" value="ABC_TM1139_LivF_branched"/>
    <property type="match status" value="1"/>
</dbReference>
<dbReference type="InterPro" id="IPR027417">
    <property type="entry name" value="P-loop_NTPase"/>
</dbReference>
<dbReference type="RefSeq" id="WP_188608037.1">
    <property type="nucleotide sequence ID" value="NZ_BMGG01000002.1"/>
</dbReference>
<dbReference type="GO" id="GO:0015807">
    <property type="term" value="P:L-amino acid transport"/>
    <property type="evidence" value="ECO:0007669"/>
    <property type="project" value="TreeGrafter"/>
</dbReference>
<keyword evidence="3" id="KW-0547">Nucleotide-binding</keyword>
<evidence type="ECO:0000313" key="7">
    <source>
        <dbReference type="EMBL" id="GGC52758.1"/>
    </source>
</evidence>
<dbReference type="InterPro" id="IPR003593">
    <property type="entry name" value="AAA+_ATPase"/>
</dbReference>
<dbReference type="Pfam" id="PF12399">
    <property type="entry name" value="BCA_ABC_TP_C"/>
    <property type="match status" value="1"/>
</dbReference>
<evidence type="ECO:0000256" key="1">
    <source>
        <dbReference type="ARBA" id="ARBA00005417"/>
    </source>
</evidence>
<evidence type="ECO:0000259" key="6">
    <source>
        <dbReference type="PROSITE" id="PS50893"/>
    </source>
</evidence>
<keyword evidence="5" id="KW-0029">Amino-acid transport</keyword>
<sequence length="274" mass="29328">MGDISTAAAGSPPILSVNNIEVVYDNVFLAVKGVSLDVAEGGVVALLGANGAGKSTTLKAISGLLKPERGAVTRGDIAFRGESLLGLDPPDRVRLGLVHVLEGRRVFEHLTPRENLIAATSMHRDRRGVKDLIDRTFTWFPRLAERAKAKAGYLSGGEQQMLAIGRALMTEPKLLMLDEPSLGLSPLLVDEIFDILRKVNAEAGVAVLLVEQNAAAALDFVDQAYLVDNGRVVMGGAAATVKANPDVQAAYLGGGHQVDYAAVKHYRQRRRWLS</sequence>
<dbReference type="SUPFAM" id="SSF52540">
    <property type="entry name" value="P-loop containing nucleoside triphosphate hydrolases"/>
    <property type="match status" value="1"/>
</dbReference>
<dbReference type="InterPro" id="IPR032823">
    <property type="entry name" value="BCA_ABC_TP_C"/>
</dbReference>
<dbReference type="Proteomes" id="UP000637002">
    <property type="component" value="Unassembled WGS sequence"/>
</dbReference>
<dbReference type="GO" id="GO:0015658">
    <property type="term" value="F:branched-chain amino acid transmembrane transporter activity"/>
    <property type="evidence" value="ECO:0007669"/>
    <property type="project" value="TreeGrafter"/>
</dbReference>
<keyword evidence="4 7" id="KW-0067">ATP-binding</keyword>
<proteinExistence type="inferred from homology"/>
<keyword evidence="8" id="KW-1185">Reference proteome</keyword>
<comment type="similarity">
    <text evidence="1">Belongs to the ABC transporter superfamily.</text>
</comment>
<dbReference type="EMBL" id="BMGG01000002">
    <property type="protein sequence ID" value="GGC52758.1"/>
    <property type="molecule type" value="Genomic_DNA"/>
</dbReference>
<dbReference type="Gene3D" id="3.40.50.300">
    <property type="entry name" value="P-loop containing nucleotide triphosphate hydrolases"/>
    <property type="match status" value="1"/>
</dbReference>